<protein>
    <submittedName>
        <fullName evidence="2">Zonular occludens toxin</fullName>
    </submittedName>
</protein>
<name>A0A080LX32_9PROT</name>
<proteinExistence type="predicted"/>
<evidence type="ECO:0000259" key="1">
    <source>
        <dbReference type="Pfam" id="PF05707"/>
    </source>
</evidence>
<dbReference type="Proteomes" id="UP000020077">
    <property type="component" value="Unassembled WGS sequence"/>
</dbReference>
<dbReference type="Pfam" id="PF05707">
    <property type="entry name" value="Zot"/>
    <property type="match status" value="1"/>
</dbReference>
<evidence type="ECO:0000313" key="2">
    <source>
        <dbReference type="EMBL" id="KFB73216.1"/>
    </source>
</evidence>
<accession>A0A080LX32</accession>
<gene>
    <name evidence="2" type="primary">zot</name>
    <name evidence="2" type="ORF">AW09_001527</name>
</gene>
<dbReference type="InterPro" id="IPR008900">
    <property type="entry name" value="Zot_N"/>
</dbReference>
<dbReference type="InterPro" id="IPR027417">
    <property type="entry name" value="P-loop_NTPase"/>
</dbReference>
<comment type="caution">
    <text evidence="2">The sequence shown here is derived from an EMBL/GenBank/DDBJ whole genome shotgun (WGS) entry which is preliminary data.</text>
</comment>
<dbReference type="AlphaFoldDB" id="A0A080LX32"/>
<reference evidence="2 3" key="1">
    <citation type="submission" date="2014-02" db="EMBL/GenBank/DDBJ databases">
        <title>Expanding our view of genomic diversity in Candidatus Accumulibacter clades.</title>
        <authorList>
            <person name="Skennerton C.T."/>
            <person name="Barr J.J."/>
            <person name="Slater F.R."/>
            <person name="Bond P.L."/>
            <person name="Tyson G.W."/>
        </authorList>
    </citation>
    <scope>NUCLEOTIDE SEQUENCE [LARGE SCALE GENOMIC DNA]</scope>
    <source>
        <strain evidence="3">BA-91</strain>
    </source>
</reference>
<evidence type="ECO:0000313" key="3">
    <source>
        <dbReference type="Proteomes" id="UP000020077"/>
    </source>
</evidence>
<dbReference type="EMBL" id="JDVG02000262">
    <property type="protein sequence ID" value="KFB73216.1"/>
    <property type="molecule type" value="Genomic_DNA"/>
</dbReference>
<organism evidence="2 3">
    <name type="scientific">Candidatus Accumulibacter phosphatis</name>
    <dbReference type="NCBI Taxonomy" id="327160"/>
    <lineage>
        <taxon>Bacteria</taxon>
        <taxon>Pseudomonadati</taxon>
        <taxon>Pseudomonadota</taxon>
        <taxon>Betaproteobacteria</taxon>
        <taxon>Candidatus Accumulibacter</taxon>
    </lineage>
</organism>
<feature type="domain" description="Zona occludens toxin N-terminal" evidence="1">
    <location>
        <begin position="1"/>
        <end position="187"/>
    </location>
</feature>
<dbReference type="Gene3D" id="3.40.50.300">
    <property type="entry name" value="P-loop containing nucleotide triphosphate hydrolases"/>
    <property type="match status" value="1"/>
</dbReference>
<sequence>MLLFHEGLPGSGKSYAAIKDHLIPALRKGRTVCAYVEGLDHTRIALVAGISEERCRELLQPITREQVPEIWKYVVNDAFVIIDELQNFWPTTRVRLGPEITQFITEHRHRGLDVLCMGQVLGDCHTMWRNRVDQNVFFFNRDAIGKPNSYRWSVRKRESNGKFTEVTAGTAEYDPQYFGCYASHSEGTSNTERFTDKRANIWSSPIVRRYLPLALGVGVLGLGFVIWLFRGGLVGNLTEKADTALAKDKPAVVQVTPALVTTPPQSVETAPKKIALPVAEESAILPGGDMVDTLTSKYRIRAGGQINSKTNTYGIIEWRDENNGVRDVLTYRDLSGLGWLVMSSPDGSLVILTKINRKYYATAWPIEDYRGRVTEAQKRTLEPTSPVVGKL</sequence>